<dbReference type="InterPro" id="IPR036259">
    <property type="entry name" value="MFS_trans_sf"/>
</dbReference>
<dbReference type="InterPro" id="IPR020846">
    <property type="entry name" value="MFS_dom"/>
</dbReference>
<evidence type="ECO:0000256" key="6">
    <source>
        <dbReference type="SAM" id="Phobius"/>
    </source>
</evidence>
<keyword evidence="5 6" id="KW-0472">Membrane</keyword>
<dbReference type="GO" id="GO:0022857">
    <property type="term" value="F:transmembrane transporter activity"/>
    <property type="evidence" value="ECO:0007669"/>
    <property type="project" value="InterPro"/>
</dbReference>
<dbReference type="Pfam" id="PF00083">
    <property type="entry name" value="Sugar_tr"/>
    <property type="match status" value="1"/>
</dbReference>
<evidence type="ECO:0000313" key="8">
    <source>
        <dbReference type="EMBL" id="JAG95028.1"/>
    </source>
</evidence>
<keyword evidence="4 6" id="KW-1133">Transmembrane helix</keyword>
<dbReference type="PANTHER" id="PTHR23511:SF5">
    <property type="entry name" value="MAJOR FACILITATOR-TYPE TRANSPORTER HXNZ-RELATED"/>
    <property type="match status" value="1"/>
</dbReference>
<evidence type="ECO:0000259" key="7">
    <source>
        <dbReference type="PROSITE" id="PS50850"/>
    </source>
</evidence>
<dbReference type="InterPro" id="IPR005828">
    <property type="entry name" value="MFS_sugar_transport-like"/>
</dbReference>
<feature type="transmembrane region" description="Helical" evidence="6">
    <location>
        <begin position="65"/>
        <end position="85"/>
    </location>
</feature>
<evidence type="ECO:0000256" key="4">
    <source>
        <dbReference type="ARBA" id="ARBA00022989"/>
    </source>
</evidence>
<dbReference type="PANTHER" id="PTHR23511">
    <property type="entry name" value="SYNAPTIC VESICLE GLYCOPROTEIN 2"/>
    <property type="match status" value="1"/>
</dbReference>
<dbReference type="AlphaFoldDB" id="A0A0D6QYE7"/>
<feature type="domain" description="Major facilitator superfamily (MFS) profile" evidence="7">
    <location>
        <begin position="67"/>
        <end position="237"/>
    </location>
</feature>
<dbReference type="GO" id="GO:0016020">
    <property type="term" value="C:membrane"/>
    <property type="evidence" value="ECO:0007669"/>
    <property type="project" value="UniProtKB-SubCell"/>
</dbReference>
<feature type="transmembrane region" description="Helical" evidence="6">
    <location>
        <begin position="132"/>
        <end position="150"/>
    </location>
</feature>
<keyword evidence="2" id="KW-0813">Transport</keyword>
<organism evidence="8">
    <name type="scientific">Araucaria cunninghamii</name>
    <name type="common">Hoop pine</name>
    <name type="synonym">Moreton Bay pine</name>
    <dbReference type="NCBI Taxonomy" id="56994"/>
    <lineage>
        <taxon>Eukaryota</taxon>
        <taxon>Viridiplantae</taxon>
        <taxon>Streptophyta</taxon>
        <taxon>Embryophyta</taxon>
        <taxon>Tracheophyta</taxon>
        <taxon>Spermatophyta</taxon>
        <taxon>Pinopsida</taxon>
        <taxon>Pinidae</taxon>
        <taxon>Conifers II</taxon>
        <taxon>Araucariales</taxon>
        <taxon>Araucariaceae</taxon>
        <taxon>Araucaria</taxon>
    </lineage>
</organism>
<protein>
    <recommendedName>
        <fullName evidence="7">Major facilitator superfamily (MFS) profile domain-containing protein</fullName>
    </recommendedName>
</protein>
<dbReference type="SUPFAM" id="SSF103473">
    <property type="entry name" value="MFS general substrate transporter"/>
    <property type="match status" value="1"/>
</dbReference>
<evidence type="ECO:0000256" key="1">
    <source>
        <dbReference type="ARBA" id="ARBA00004141"/>
    </source>
</evidence>
<keyword evidence="3 6" id="KW-0812">Transmembrane</keyword>
<evidence type="ECO:0000256" key="5">
    <source>
        <dbReference type="ARBA" id="ARBA00023136"/>
    </source>
</evidence>
<feature type="transmembrane region" description="Helical" evidence="6">
    <location>
        <begin position="191"/>
        <end position="213"/>
    </location>
</feature>
<comment type="subcellular location">
    <subcellularLocation>
        <location evidence="1">Membrane</location>
        <topology evidence="1">Multi-pass membrane protein</topology>
    </subcellularLocation>
</comment>
<name>A0A0D6QYE7_ARACU</name>
<reference evidence="8" key="1">
    <citation type="submission" date="2015-03" db="EMBL/GenBank/DDBJ databases">
        <title>A transcriptome of Araucaria cunninghamii, an australian fine timber species.</title>
        <authorList>
            <person name="Jing Yi C.J.Y."/>
            <person name="Yin San L.Y.S."/>
            <person name="Abdul Karim S.S."/>
            <person name="Wan Azmi N.N."/>
            <person name="Hercus R.R."/>
            <person name="Croft L.L."/>
        </authorList>
    </citation>
    <scope>NUCLEOTIDE SEQUENCE</scope>
    <source>
        <strain evidence="8">MI0301</strain>
        <tissue evidence="8">Leaf</tissue>
    </source>
</reference>
<feature type="transmembrane region" description="Helical" evidence="6">
    <location>
        <begin position="105"/>
        <end position="125"/>
    </location>
</feature>
<accession>A0A0D6QYE7</accession>
<dbReference type="Gene3D" id="1.20.1250.20">
    <property type="entry name" value="MFS general substrate transporter like domains"/>
    <property type="match status" value="1"/>
</dbReference>
<evidence type="ECO:0000256" key="2">
    <source>
        <dbReference type="ARBA" id="ARBA00022448"/>
    </source>
</evidence>
<feature type="transmembrane region" description="Helical" evidence="6">
    <location>
        <begin position="156"/>
        <end position="179"/>
    </location>
</feature>
<proteinExistence type="predicted"/>
<dbReference type="EMBL" id="GCKF01041744">
    <property type="protein sequence ID" value="JAG95028.1"/>
    <property type="molecule type" value="Transcribed_RNA"/>
</dbReference>
<dbReference type="PROSITE" id="PS50850">
    <property type="entry name" value="MFS"/>
    <property type="match status" value="1"/>
</dbReference>
<evidence type="ECO:0000256" key="3">
    <source>
        <dbReference type="ARBA" id="ARBA00022692"/>
    </source>
</evidence>
<sequence length="237" mass="25838">MSAGSPQSITETAFKSPPFAVEHAQGSGAERYSLYIHPDPEMENGAQVFSVDDALLAVGFGKYQFLLLAYSGMGWIAEAMEMMLLSFVGPAVRSEWGLSPDQESMITSVVFVGMMMGAYLWGILSDSKGRRCGFFVTSVVTFIAGLMSAFSPNYLALVVTRCLVGLGLGGGPVLSSWFLEFIPAPQRGFWMVVFQAFWTVGTLLEASLAWSFLGLCCQHLSWIILVANCQWLSTQHP</sequence>